<dbReference type="Pfam" id="PF13692">
    <property type="entry name" value="Glyco_trans_1_4"/>
    <property type="match status" value="1"/>
</dbReference>
<accession>A0A5B8U0V4</accession>
<organism evidence="1 2">
    <name type="scientific">Baekduia soli</name>
    <dbReference type="NCBI Taxonomy" id="496014"/>
    <lineage>
        <taxon>Bacteria</taxon>
        <taxon>Bacillati</taxon>
        <taxon>Actinomycetota</taxon>
        <taxon>Thermoleophilia</taxon>
        <taxon>Solirubrobacterales</taxon>
        <taxon>Baekduiaceae</taxon>
        <taxon>Baekduia</taxon>
    </lineage>
</organism>
<dbReference type="GO" id="GO:0016740">
    <property type="term" value="F:transferase activity"/>
    <property type="evidence" value="ECO:0007669"/>
    <property type="project" value="UniProtKB-KW"/>
</dbReference>
<proteinExistence type="predicted"/>
<dbReference type="RefSeq" id="WP_146916034.1">
    <property type="nucleotide sequence ID" value="NZ_CP042430.1"/>
</dbReference>
<evidence type="ECO:0000313" key="2">
    <source>
        <dbReference type="Proteomes" id="UP000321805"/>
    </source>
</evidence>
<keyword evidence="2" id="KW-1185">Reference proteome</keyword>
<evidence type="ECO:0000313" key="1">
    <source>
        <dbReference type="EMBL" id="QEC46617.1"/>
    </source>
</evidence>
<name>A0A5B8U0V4_9ACTN</name>
<dbReference type="Proteomes" id="UP000321805">
    <property type="component" value="Chromosome"/>
</dbReference>
<keyword evidence="1" id="KW-0808">Transferase</keyword>
<dbReference type="KEGG" id="bsol:FSW04_02825"/>
<dbReference type="OrthoDB" id="5242069at2"/>
<dbReference type="SUPFAM" id="SSF53756">
    <property type="entry name" value="UDP-Glycosyltransferase/glycogen phosphorylase"/>
    <property type="match status" value="1"/>
</dbReference>
<dbReference type="Gene3D" id="3.40.50.2000">
    <property type="entry name" value="Glycogen Phosphorylase B"/>
    <property type="match status" value="1"/>
</dbReference>
<dbReference type="AlphaFoldDB" id="A0A5B8U0V4"/>
<dbReference type="EMBL" id="CP042430">
    <property type="protein sequence ID" value="QEC46617.1"/>
    <property type="molecule type" value="Genomic_DNA"/>
</dbReference>
<protein>
    <submittedName>
        <fullName evidence="1">Glycosyltransferase family 4 protein</fullName>
    </submittedName>
</protein>
<gene>
    <name evidence="1" type="ORF">FSW04_02825</name>
</gene>
<reference evidence="1 2" key="1">
    <citation type="journal article" date="2018" name="J. Microbiol.">
        <title>Baekduia soli gen. nov., sp. nov., a novel bacterium isolated from the soil of Baekdu Mountain and proposal of a novel family name, Baekduiaceae fam. nov.</title>
        <authorList>
            <person name="An D.S."/>
            <person name="Siddiqi M.Z."/>
            <person name="Kim K.H."/>
            <person name="Yu H.S."/>
            <person name="Im W.T."/>
        </authorList>
    </citation>
    <scope>NUCLEOTIDE SEQUENCE [LARGE SCALE GENOMIC DNA]</scope>
    <source>
        <strain evidence="1 2">BR7-21</strain>
    </source>
</reference>
<sequence>MPSPDVLLVGLGSTHGLRVAEDELAGSLHRAGAEVVLARARRPREVRTFALTDLGWALAARRAAAGALARDDPRAVLYLTTTAALLWPRPGAIRFDAPAAANRPGRHGIWQRPLERRRLAQAPLLVPQDPGALAEAGAPPTPAIVVPIPVEPSAPEDGAGAPERDVAAVTYAANPAKKGLDRVLAAWDVARAPGETLVVAGLHGADRDGVRYAGTLPGPAFRALLRRARVYVTAPRREDYGIAQLEALADGCRVVTTPAPGPYAALPLLAGGVGWVADDALLPGALRSALDADEPGYAARALAAIAPFRRAAVDRVVAERLLPALLAGR</sequence>